<dbReference type="PANTHER" id="PTHR47495">
    <property type="entry name" value="ALDEHYDE DEHYDROGENASE"/>
    <property type="match status" value="1"/>
</dbReference>
<dbReference type="PANTHER" id="PTHR47495:SF1">
    <property type="entry name" value="BLL3820 PROTEIN"/>
    <property type="match status" value="1"/>
</dbReference>
<dbReference type="InterPro" id="IPR012368">
    <property type="entry name" value="OxRdtase_Mopterin-bd_su_IorB"/>
</dbReference>
<dbReference type="EMBL" id="JAVXZY010000014">
    <property type="protein sequence ID" value="MDT9002239.1"/>
    <property type="molecule type" value="Genomic_DNA"/>
</dbReference>
<gene>
    <name evidence="2" type="ORF">RQP53_23365</name>
</gene>
<dbReference type="InterPro" id="IPR008274">
    <property type="entry name" value="AldOxase/xan_DH_MoCoBD1"/>
</dbReference>
<dbReference type="InterPro" id="IPR052516">
    <property type="entry name" value="N-heterocyclic_Hydroxylase"/>
</dbReference>
<dbReference type="InterPro" id="IPR000674">
    <property type="entry name" value="Ald_Oxase/Xan_DH_a/b"/>
</dbReference>
<dbReference type="SUPFAM" id="SSF56003">
    <property type="entry name" value="Molybdenum cofactor-binding domain"/>
    <property type="match status" value="2"/>
</dbReference>
<protein>
    <submittedName>
        <fullName evidence="2">Molybdopterin cofactor-binding domain-containing protein</fullName>
    </submittedName>
</protein>
<sequence>MNTRLNERTNAGRLANPARRTLLLHSSLAAGLWTLGLAPSAAQAPAPAGTTAEPGFGIWLRFDAQDGLTVLSYVAELGQGTHSAVQLMAAEELDLPLARVRVEQAPVEQRYFSKRLKDYASFGSFGTPMSWREVGGLCASARAMLVQAAATRWGVAAADCRTQASEQHGEGQVLHPDARQRLPYAALLAEAAQLTPPKDAARKPAAERRLLGKDGAQRIDLPAKVNGSARFGIDARRPGMLYATLIHAPRFGAELLSVDERPAKAMPGVRRVVRLPGALAVVADSYWTARQALQALKPRWSAGPHASTNSEALRAELLAAAARGEGKPFDQRDDPRIDAAAVAQAMSQSASVLDISYDVPFLAHATMEPMNALAEVGPEGAALWLSTQCAGDTQRGVARALDLKPEQVQVNAMLAGGGFGRRLEHGFAVQAALIAKQMKGRPVQLIWSRETDMQAGGYRPAAAARVRLALDAEGWPQALRVDAANPSLLEYSGLTNGEPSQDFDWSVGMGWTRHDYEVGPMQLGWSRVDAGVPCGYWRSVGASQNTFFYECSIDRAAALAGIDPLAYRLRLLEKKPNTQALLRALADRAGWGQVLPPGHFQGLALSSGNSARSAHIVQVSVPAPGRFRIERITAAVDVGLVLNPDAVRAQLMGGTLFGLSAALAGEITLKDGQVQQANFDSYPLVTLAQTPPIDLVVLGSGEAPRGVGEEGPASIGPALANALFAASGKDPAKAITRLPLTRAGWGLEG</sequence>
<dbReference type="Proteomes" id="UP001246372">
    <property type="component" value="Unassembled WGS sequence"/>
</dbReference>
<feature type="domain" description="Aldehyde oxidase/xanthine dehydrogenase a/b hammerhead" evidence="1">
    <location>
        <begin position="226"/>
        <end position="304"/>
    </location>
</feature>
<dbReference type="Pfam" id="PF02738">
    <property type="entry name" value="MoCoBD_1"/>
    <property type="match status" value="1"/>
</dbReference>
<organism evidence="2 3">
    <name type="scientific">Roseateles aquae</name>
    <dbReference type="NCBI Taxonomy" id="3077235"/>
    <lineage>
        <taxon>Bacteria</taxon>
        <taxon>Pseudomonadati</taxon>
        <taxon>Pseudomonadota</taxon>
        <taxon>Betaproteobacteria</taxon>
        <taxon>Burkholderiales</taxon>
        <taxon>Sphaerotilaceae</taxon>
        <taxon>Roseateles</taxon>
    </lineage>
</organism>
<dbReference type="SMART" id="SM01008">
    <property type="entry name" value="Ald_Xan_dh_C"/>
    <property type="match status" value="1"/>
</dbReference>
<accession>A0ABU3PI59</accession>
<dbReference type="Pfam" id="PF20256">
    <property type="entry name" value="MoCoBD_2"/>
    <property type="match status" value="2"/>
</dbReference>
<dbReference type="InterPro" id="IPR046867">
    <property type="entry name" value="AldOxase/xan_DH_MoCoBD2"/>
</dbReference>
<dbReference type="PROSITE" id="PS51318">
    <property type="entry name" value="TAT"/>
    <property type="match status" value="1"/>
</dbReference>
<reference evidence="2" key="1">
    <citation type="submission" date="2023-09" db="EMBL/GenBank/DDBJ databases">
        <title>Paucibacter sp. APW11 Genome sequencing and assembly.</title>
        <authorList>
            <person name="Kim I."/>
        </authorList>
    </citation>
    <scope>NUCLEOTIDE SEQUENCE</scope>
    <source>
        <strain evidence="2">APW11</strain>
    </source>
</reference>
<dbReference type="RefSeq" id="WP_315653138.1">
    <property type="nucleotide sequence ID" value="NZ_JAVXZY010000014.1"/>
</dbReference>
<dbReference type="Gene3D" id="3.30.365.10">
    <property type="entry name" value="Aldehyde oxidase/xanthine dehydrogenase, molybdopterin binding domain"/>
    <property type="match status" value="4"/>
</dbReference>
<name>A0ABU3PI59_9BURK</name>
<comment type="caution">
    <text evidence="2">The sequence shown here is derived from an EMBL/GenBank/DDBJ whole genome shotgun (WGS) entry which is preliminary data.</text>
</comment>
<dbReference type="InterPro" id="IPR037165">
    <property type="entry name" value="AldOxase/xan_DH_Mopterin-bd_sf"/>
</dbReference>
<dbReference type="PIRSF" id="PIRSF036389">
    <property type="entry name" value="IOR_B"/>
    <property type="match status" value="1"/>
</dbReference>
<evidence type="ECO:0000259" key="1">
    <source>
        <dbReference type="SMART" id="SM01008"/>
    </source>
</evidence>
<evidence type="ECO:0000313" key="2">
    <source>
        <dbReference type="EMBL" id="MDT9002239.1"/>
    </source>
</evidence>
<keyword evidence="3" id="KW-1185">Reference proteome</keyword>
<dbReference type="Gene3D" id="3.90.1170.50">
    <property type="entry name" value="Aldehyde oxidase/xanthine dehydrogenase, a/b hammerhead"/>
    <property type="match status" value="1"/>
</dbReference>
<evidence type="ECO:0000313" key="3">
    <source>
        <dbReference type="Proteomes" id="UP001246372"/>
    </source>
</evidence>
<proteinExistence type="predicted"/>
<dbReference type="InterPro" id="IPR006311">
    <property type="entry name" value="TAT_signal"/>
</dbReference>